<dbReference type="EMBL" id="JBAWTH010000004">
    <property type="protein sequence ID" value="KAL2292187.1"/>
    <property type="molecule type" value="Genomic_DNA"/>
</dbReference>
<comment type="caution">
    <text evidence="1">The sequence shown here is derived from an EMBL/GenBank/DDBJ whole genome shotgun (WGS) entry which is preliminary data.</text>
</comment>
<accession>A0ABR4FBW4</accession>
<reference evidence="1 2" key="1">
    <citation type="submission" date="2024-03" db="EMBL/GenBank/DDBJ databases">
        <title>A high-quality draft genome sequence of Diaporthe vaccinii, a causative agent of upright dieback and viscid rot disease in cranberry plants.</title>
        <authorList>
            <person name="Sarrasin M."/>
            <person name="Lang B.F."/>
            <person name="Burger G."/>
        </authorList>
    </citation>
    <scope>NUCLEOTIDE SEQUENCE [LARGE SCALE GENOMIC DNA]</scope>
    <source>
        <strain evidence="1 2">IS7</strain>
    </source>
</reference>
<dbReference type="Proteomes" id="UP001600888">
    <property type="component" value="Unassembled WGS sequence"/>
</dbReference>
<keyword evidence="2" id="KW-1185">Reference proteome</keyword>
<evidence type="ECO:0000313" key="2">
    <source>
        <dbReference type="Proteomes" id="UP001600888"/>
    </source>
</evidence>
<proteinExistence type="predicted"/>
<name>A0ABR4FBW4_9PEZI</name>
<organism evidence="1 2">
    <name type="scientific">Diaporthe vaccinii</name>
    <dbReference type="NCBI Taxonomy" id="105482"/>
    <lineage>
        <taxon>Eukaryota</taxon>
        <taxon>Fungi</taxon>
        <taxon>Dikarya</taxon>
        <taxon>Ascomycota</taxon>
        <taxon>Pezizomycotina</taxon>
        <taxon>Sordariomycetes</taxon>
        <taxon>Sordariomycetidae</taxon>
        <taxon>Diaporthales</taxon>
        <taxon>Diaporthaceae</taxon>
        <taxon>Diaporthe</taxon>
        <taxon>Diaporthe eres species complex</taxon>
    </lineage>
</organism>
<sequence>MIVRAGWQRRRRLVVRGHGHFEDVTFEASDMVFVRGHNRKRIRAQKYRSSASRGKFCHARLDHGLKELEFWPGVEVGQEESVDVVANL</sequence>
<gene>
    <name evidence="1" type="ORF">FJTKL_10825</name>
</gene>
<protein>
    <submittedName>
        <fullName evidence="1">Uncharacterized protein</fullName>
    </submittedName>
</protein>
<evidence type="ECO:0000313" key="1">
    <source>
        <dbReference type="EMBL" id="KAL2292187.1"/>
    </source>
</evidence>